<sequence>MSKREFRPTSPRRPMLKSEDSSSGKLLFTHDLELLPQETSFGPIYTCFLPRAHNKENDYKDKENKATHVNRANNSYINSPLQNNSSISNANNNGNNTRNTNTGHTNATPVDLHAAFQPILQELEKMNAHSEVDRRETQRLYEELQRAVASSNEDRDRTARHLEQLVKSIADIQGDREATKRELEHNRIEHNEFRQDIDNLYRYLKLTTPSRNERRLQRIPSGGAVEIVPSSQTEEDEIDDNISEFESRDRDI</sequence>
<name>A0A1Y2H5B3_9FUNG</name>
<accession>A0A1Y2H5B3</accession>
<feature type="region of interest" description="Disordered" evidence="2">
    <location>
        <begin position="63"/>
        <end position="107"/>
    </location>
</feature>
<gene>
    <name evidence="3" type="ORF">BCR41DRAFT_69449</name>
</gene>
<dbReference type="RefSeq" id="XP_021885917.1">
    <property type="nucleotide sequence ID" value="XM_022030982.1"/>
</dbReference>
<evidence type="ECO:0000256" key="1">
    <source>
        <dbReference type="SAM" id="Coils"/>
    </source>
</evidence>
<keyword evidence="1" id="KW-0175">Coiled coil</keyword>
<comment type="caution">
    <text evidence="3">The sequence shown here is derived from an EMBL/GenBank/DDBJ whole genome shotgun (WGS) entry which is preliminary data.</text>
</comment>
<feature type="compositionally biased region" description="Low complexity" evidence="2">
    <location>
        <begin position="83"/>
        <end position="107"/>
    </location>
</feature>
<dbReference type="EMBL" id="MCFF01000002">
    <property type="protein sequence ID" value="ORZ28232.1"/>
    <property type="molecule type" value="Genomic_DNA"/>
</dbReference>
<proteinExistence type="predicted"/>
<feature type="coiled-coil region" evidence="1">
    <location>
        <begin position="120"/>
        <end position="182"/>
    </location>
</feature>
<feature type="compositionally biased region" description="Acidic residues" evidence="2">
    <location>
        <begin position="233"/>
        <end position="243"/>
    </location>
</feature>
<evidence type="ECO:0000256" key="2">
    <source>
        <dbReference type="SAM" id="MobiDB-lite"/>
    </source>
</evidence>
<organism evidence="3 4">
    <name type="scientific">Lobosporangium transversale</name>
    <dbReference type="NCBI Taxonomy" id="64571"/>
    <lineage>
        <taxon>Eukaryota</taxon>
        <taxon>Fungi</taxon>
        <taxon>Fungi incertae sedis</taxon>
        <taxon>Mucoromycota</taxon>
        <taxon>Mortierellomycotina</taxon>
        <taxon>Mortierellomycetes</taxon>
        <taxon>Mortierellales</taxon>
        <taxon>Mortierellaceae</taxon>
        <taxon>Lobosporangium</taxon>
    </lineage>
</organism>
<feature type="compositionally biased region" description="Polar residues" evidence="2">
    <location>
        <begin position="70"/>
        <end position="82"/>
    </location>
</feature>
<dbReference type="AlphaFoldDB" id="A0A1Y2H5B3"/>
<reference evidence="3 4" key="1">
    <citation type="submission" date="2016-07" db="EMBL/GenBank/DDBJ databases">
        <title>Pervasive Adenine N6-methylation of Active Genes in Fungi.</title>
        <authorList>
            <consortium name="DOE Joint Genome Institute"/>
            <person name="Mondo S.J."/>
            <person name="Dannebaum R.O."/>
            <person name="Kuo R.C."/>
            <person name="Labutti K."/>
            <person name="Haridas S."/>
            <person name="Kuo A."/>
            <person name="Salamov A."/>
            <person name="Ahrendt S.R."/>
            <person name="Lipzen A."/>
            <person name="Sullivan W."/>
            <person name="Andreopoulos W.B."/>
            <person name="Clum A."/>
            <person name="Lindquist E."/>
            <person name="Daum C."/>
            <person name="Ramamoorthy G.K."/>
            <person name="Gryganskyi A."/>
            <person name="Culley D."/>
            <person name="Magnuson J.K."/>
            <person name="James T.Y."/>
            <person name="O'Malley M.A."/>
            <person name="Stajich J.E."/>
            <person name="Spatafora J.W."/>
            <person name="Visel A."/>
            <person name="Grigoriev I.V."/>
        </authorList>
    </citation>
    <scope>NUCLEOTIDE SEQUENCE [LARGE SCALE GENOMIC DNA]</scope>
    <source>
        <strain evidence="3 4">NRRL 3116</strain>
    </source>
</reference>
<dbReference type="InParanoid" id="A0A1Y2H5B3"/>
<feature type="region of interest" description="Disordered" evidence="2">
    <location>
        <begin position="1"/>
        <end position="22"/>
    </location>
</feature>
<dbReference type="GeneID" id="33572823"/>
<protein>
    <submittedName>
        <fullName evidence="3">Uncharacterized protein</fullName>
    </submittedName>
</protein>
<evidence type="ECO:0000313" key="4">
    <source>
        <dbReference type="Proteomes" id="UP000193648"/>
    </source>
</evidence>
<keyword evidence="4" id="KW-1185">Reference proteome</keyword>
<feature type="region of interest" description="Disordered" evidence="2">
    <location>
        <begin position="217"/>
        <end position="252"/>
    </location>
</feature>
<evidence type="ECO:0000313" key="3">
    <source>
        <dbReference type="EMBL" id="ORZ28232.1"/>
    </source>
</evidence>
<dbReference type="Proteomes" id="UP000193648">
    <property type="component" value="Unassembled WGS sequence"/>
</dbReference>